<sequence length="117" mass="12761">MSRMSVSASPPSDRDDPGYAYSVRPAAPPSRPGWLVTAWDGETGTPIGRCEIASSAGATPVATPRDLLERMGGRYRLEAVRVDCALDRLSVVTRRVARACARHRRAGRRWRRATPTG</sequence>
<dbReference type="EMBL" id="JAQQLI010000045">
    <property type="protein sequence ID" value="MDC7788509.1"/>
    <property type="molecule type" value="Genomic_DNA"/>
</dbReference>
<protein>
    <submittedName>
        <fullName evidence="2">Uncharacterized protein</fullName>
    </submittedName>
</protein>
<proteinExistence type="predicted"/>
<dbReference type="Proteomes" id="UP001165652">
    <property type="component" value="Unassembled WGS sequence"/>
</dbReference>
<gene>
    <name evidence="2" type="ORF">PQJ73_22690</name>
</gene>
<evidence type="ECO:0000256" key="1">
    <source>
        <dbReference type="SAM" id="MobiDB-lite"/>
    </source>
</evidence>
<keyword evidence="3" id="KW-1185">Reference proteome</keyword>
<feature type="region of interest" description="Disordered" evidence="1">
    <location>
        <begin position="1"/>
        <end position="25"/>
    </location>
</feature>
<feature type="compositionally biased region" description="Polar residues" evidence="1">
    <location>
        <begin position="1"/>
        <end position="10"/>
    </location>
</feature>
<accession>A0ABT5JGU7</accession>
<reference evidence="2" key="1">
    <citation type="journal article" date="2023" name="Microbiol Resour">
        <title>Genome Sequences of Rhodoplanes serenus and Two Thermotolerant Strains, Rhodoplanes tepidamans and 'Rhodoplanes cryptolactis,' Further Refine the Genus.</title>
        <authorList>
            <person name="Rayyan A.A."/>
            <person name="Kyndt J.A."/>
        </authorList>
    </citation>
    <scope>NUCLEOTIDE SEQUENCE</scope>
    <source>
        <strain evidence="2">DSM 9987</strain>
    </source>
</reference>
<evidence type="ECO:0000313" key="2">
    <source>
        <dbReference type="EMBL" id="MDC7788509.1"/>
    </source>
</evidence>
<comment type="caution">
    <text evidence="2">The sequence shown here is derived from an EMBL/GenBank/DDBJ whole genome shotgun (WGS) entry which is preliminary data.</text>
</comment>
<evidence type="ECO:0000313" key="3">
    <source>
        <dbReference type="Proteomes" id="UP001165652"/>
    </source>
</evidence>
<organism evidence="2 3">
    <name type="scientific">Rhodoplanes tepidamans</name>
    <name type="common">Rhodoplanes cryptolactis</name>
    <dbReference type="NCBI Taxonomy" id="200616"/>
    <lineage>
        <taxon>Bacteria</taxon>
        <taxon>Pseudomonadati</taxon>
        <taxon>Pseudomonadota</taxon>
        <taxon>Alphaproteobacteria</taxon>
        <taxon>Hyphomicrobiales</taxon>
        <taxon>Nitrobacteraceae</taxon>
        <taxon>Rhodoplanes</taxon>
    </lineage>
</organism>
<name>A0ABT5JGU7_RHOTP</name>
<reference evidence="2" key="2">
    <citation type="submission" date="2023-02" db="EMBL/GenBank/DDBJ databases">
        <authorList>
            <person name="Rayyan A."/>
            <person name="Meyer T."/>
            <person name="Kyndt J.A."/>
        </authorList>
    </citation>
    <scope>NUCLEOTIDE SEQUENCE</scope>
    <source>
        <strain evidence="2">DSM 9987</strain>
    </source>
</reference>
<dbReference type="RefSeq" id="WP_272779344.1">
    <property type="nucleotide sequence ID" value="NZ_JAQQLI010000045.1"/>
</dbReference>